<dbReference type="PROSITE" id="PS51318">
    <property type="entry name" value="TAT"/>
    <property type="match status" value="1"/>
</dbReference>
<evidence type="ECO:0000313" key="5">
    <source>
        <dbReference type="EMBL" id="MFC4351074.1"/>
    </source>
</evidence>
<dbReference type="InterPro" id="IPR006311">
    <property type="entry name" value="TAT_signal"/>
</dbReference>
<dbReference type="Pfam" id="PF13458">
    <property type="entry name" value="Peripla_BP_6"/>
    <property type="match status" value="1"/>
</dbReference>
<dbReference type="PANTHER" id="PTHR30483:SF6">
    <property type="entry name" value="PERIPLASMIC BINDING PROTEIN OF ABC TRANSPORTER FOR NATURAL AMINO ACIDS"/>
    <property type="match status" value="1"/>
</dbReference>
<evidence type="ECO:0000256" key="2">
    <source>
        <dbReference type="ARBA" id="ARBA00022729"/>
    </source>
</evidence>
<organism evidence="5 6">
    <name type="scientific">Fodinicurvata halophila</name>
    <dbReference type="NCBI Taxonomy" id="1419723"/>
    <lineage>
        <taxon>Bacteria</taxon>
        <taxon>Pseudomonadati</taxon>
        <taxon>Pseudomonadota</taxon>
        <taxon>Alphaproteobacteria</taxon>
        <taxon>Rhodospirillales</taxon>
        <taxon>Rhodovibrionaceae</taxon>
        <taxon>Fodinicurvata</taxon>
    </lineage>
</organism>
<protein>
    <submittedName>
        <fullName evidence="5">ABC transporter substrate-binding protein</fullName>
    </submittedName>
</protein>
<feature type="domain" description="Leucine-binding protein" evidence="4">
    <location>
        <begin position="51"/>
        <end position="398"/>
    </location>
</feature>
<accession>A0ABV8UJ52</accession>
<gene>
    <name evidence="5" type="ORF">ACFOW6_05905</name>
</gene>
<evidence type="ECO:0000256" key="3">
    <source>
        <dbReference type="ARBA" id="ARBA00022970"/>
    </source>
</evidence>
<keyword evidence="3" id="KW-0813">Transport</keyword>
<dbReference type="SUPFAM" id="SSF53822">
    <property type="entry name" value="Periplasmic binding protein-like I"/>
    <property type="match status" value="1"/>
</dbReference>
<dbReference type="InterPro" id="IPR028082">
    <property type="entry name" value="Peripla_BP_I"/>
</dbReference>
<dbReference type="Proteomes" id="UP001595799">
    <property type="component" value="Unassembled WGS sequence"/>
</dbReference>
<dbReference type="InterPro" id="IPR028081">
    <property type="entry name" value="Leu-bd"/>
</dbReference>
<dbReference type="PANTHER" id="PTHR30483">
    <property type="entry name" value="LEUCINE-SPECIFIC-BINDING PROTEIN"/>
    <property type="match status" value="1"/>
</dbReference>
<keyword evidence="2" id="KW-0732">Signal</keyword>
<reference evidence="6" key="1">
    <citation type="journal article" date="2019" name="Int. J. Syst. Evol. Microbiol.">
        <title>The Global Catalogue of Microorganisms (GCM) 10K type strain sequencing project: providing services to taxonomists for standard genome sequencing and annotation.</title>
        <authorList>
            <consortium name="The Broad Institute Genomics Platform"/>
            <consortium name="The Broad Institute Genome Sequencing Center for Infectious Disease"/>
            <person name="Wu L."/>
            <person name="Ma J."/>
        </authorList>
    </citation>
    <scope>NUCLEOTIDE SEQUENCE [LARGE SCALE GENOMIC DNA]</scope>
    <source>
        <strain evidence="6">CECT 8472</strain>
    </source>
</reference>
<sequence length="445" mass="48683">MTSKDKKLARNPASGGVTRRRFMETASTVGLGAATILAAPGLARAQSDSGPIKVGVMGPFTGAASRTGEGIQNGAMMAVEDAREDGLLPVTVDGQERDIEIVWVDSESNPERAVRAVENAVSREGVEFMVSGWHSSVAMAVSEAEAGMGIVHIGHGGESQYICEKINEDPSNYRHWFKGWSSPPIFAGLYGEPLQHFMNEGLWEPANMKAAVVVEDTDYGRGWGDALVKSLENIGFDVLPYDVIPLDETEFSSILTKYRAQGVSVVGMTVTGNVSASNFVKQFRNQQIPALLIGHGLTWFSEWHELTGEASDYVVTMDSPRVIAPYQQEWIERYREKYDEDPSLAPAGQQGYDYMTAGLKVLQDAGTLDFDALVESARELDHQGVWQRINFAEEAGENALCPGEVQVGGFEEGFFFPLVQLKDGEAKILWPLKHAEGEFEAPPWL</sequence>
<dbReference type="InterPro" id="IPR051010">
    <property type="entry name" value="BCAA_transport"/>
</dbReference>
<keyword evidence="3" id="KW-0029">Amino-acid transport</keyword>
<comment type="caution">
    <text evidence="5">The sequence shown here is derived from an EMBL/GenBank/DDBJ whole genome shotgun (WGS) entry which is preliminary data.</text>
</comment>
<evidence type="ECO:0000313" key="6">
    <source>
        <dbReference type="Proteomes" id="UP001595799"/>
    </source>
</evidence>
<evidence type="ECO:0000256" key="1">
    <source>
        <dbReference type="ARBA" id="ARBA00010062"/>
    </source>
</evidence>
<name>A0ABV8UJ52_9PROT</name>
<dbReference type="EMBL" id="JBHSCW010000003">
    <property type="protein sequence ID" value="MFC4351074.1"/>
    <property type="molecule type" value="Genomic_DNA"/>
</dbReference>
<dbReference type="RefSeq" id="WP_382421415.1">
    <property type="nucleotide sequence ID" value="NZ_JBHSCW010000003.1"/>
</dbReference>
<keyword evidence="6" id="KW-1185">Reference proteome</keyword>
<evidence type="ECO:0000259" key="4">
    <source>
        <dbReference type="Pfam" id="PF13458"/>
    </source>
</evidence>
<comment type="similarity">
    <text evidence="1">Belongs to the leucine-binding protein family.</text>
</comment>
<dbReference type="Gene3D" id="3.40.50.2300">
    <property type="match status" value="2"/>
</dbReference>
<proteinExistence type="inferred from homology"/>